<comment type="caution">
    <text evidence="1">The sequence shown here is derived from an EMBL/GenBank/DDBJ whole genome shotgun (WGS) entry which is preliminary data.</text>
</comment>
<accession>A0A4C1SP69</accession>
<name>A0A4C1SP69_EUMVA</name>
<evidence type="ECO:0000313" key="2">
    <source>
        <dbReference type="Proteomes" id="UP000299102"/>
    </source>
</evidence>
<dbReference type="Proteomes" id="UP000299102">
    <property type="component" value="Unassembled WGS sequence"/>
</dbReference>
<dbReference type="AlphaFoldDB" id="A0A4C1SP69"/>
<sequence length="101" mass="11378">MTCGLIAAKLKINIAQPPVQKVAHNLLMKRKAVRAGLNVRQASSGNCIKKAQVDCFQHPCRMVCGTKKRAIINRFVDDQTLVVVTSIVETWVEARWKLYTR</sequence>
<dbReference type="OrthoDB" id="7886528at2759"/>
<organism evidence="1 2">
    <name type="scientific">Eumeta variegata</name>
    <name type="common">Bagworm moth</name>
    <name type="synonym">Eumeta japonica</name>
    <dbReference type="NCBI Taxonomy" id="151549"/>
    <lineage>
        <taxon>Eukaryota</taxon>
        <taxon>Metazoa</taxon>
        <taxon>Ecdysozoa</taxon>
        <taxon>Arthropoda</taxon>
        <taxon>Hexapoda</taxon>
        <taxon>Insecta</taxon>
        <taxon>Pterygota</taxon>
        <taxon>Neoptera</taxon>
        <taxon>Endopterygota</taxon>
        <taxon>Lepidoptera</taxon>
        <taxon>Glossata</taxon>
        <taxon>Ditrysia</taxon>
        <taxon>Tineoidea</taxon>
        <taxon>Psychidae</taxon>
        <taxon>Oiketicinae</taxon>
        <taxon>Eumeta</taxon>
    </lineage>
</organism>
<proteinExistence type="predicted"/>
<evidence type="ECO:0000313" key="1">
    <source>
        <dbReference type="EMBL" id="GBP03028.1"/>
    </source>
</evidence>
<protein>
    <submittedName>
        <fullName evidence="1">Uncharacterized protein</fullName>
    </submittedName>
</protein>
<gene>
    <name evidence="1" type="ORF">EVAR_73304_1</name>
</gene>
<reference evidence="1 2" key="1">
    <citation type="journal article" date="2019" name="Commun. Biol.">
        <title>The bagworm genome reveals a unique fibroin gene that provides high tensile strength.</title>
        <authorList>
            <person name="Kono N."/>
            <person name="Nakamura H."/>
            <person name="Ohtoshi R."/>
            <person name="Tomita M."/>
            <person name="Numata K."/>
            <person name="Arakawa K."/>
        </authorList>
    </citation>
    <scope>NUCLEOTIDE SEQUENCE [LARGE SCALE GENOMIC DNA]</scope>
</reference>
<keyword evidence="2" id="KW-1185">Reference proteome</keyword>
<dbReference type="EMBL" id="BGZK01007247">
    <property type="protein sequence ID" value="GBP03028.1"/>
    <property type="molecule type" value="Genomic_DNA"/>
</dbReference>